<dbReference type="RefSeq" id="WP_265144430.1">
    <property type="nucleotide sequence ID" value="NZ_JAPCHZ010000004.1"/>
</dbReference>
<dbReference type="PIRSF" id="PIRSF037489">
    <property type="entry name" value="UCP037489_NIF3_YqfO"/>
    <property type="match status" value="1"/>
</dbReference>
<comment type="similarity">
    <text evidence="1 3">Belongs to the GTP cyclohydrolase I type 2/NIF3 family.</text>
</comment>
<gene>
    <name evidence="4" type="ORF">OK344_08705</name>
</gene>
<protein>
    <recommendedName>
        <fullName evidence="3">GTP cyclohydrolase 1 type 2 homolog</fullName>
    </recommendedName>
</protein>
<dbReference type="SUPFAM" id="SSF102705">
    <property type="entry name" value="NIF3 (NGG1p interacting factor 3)-like"/>
    <property type="match status" value="1"/>
</dbReference>
<keyword evidence="2 3" id="KW-0479">Metal-binding</keyword>
<keyword evidence="5" id="KW-1185">Reference proteome</keyword>
<dbReference type="PANTHER" id="PTHR13799">
    <property type="entry name" value="NGG1 INTERACTING FACTOR 3"/>
    <property type="match status" value="1"/>
</dbReference>
<evidence type="ECO:0000313" key="4">
    <source>
        <dbReference type="EMBL" id="MCW4452288.1"/>
    </source>
</evidence>
<evidence type="ECO:0000313" key="5">
    <source>
        <dbReference type="Proteomes" id="UP001209107"/>
    </source>
</evidence>
<dbReference type="PANTHER" id="PTHR13799:SF14">
    <property type="entry name" value="GTP CYCLOHYDROLASE 1 TYPE 2 HOMOLOG"/>
    <property type="match status" value="1"/>
</dbReference>
<evidence type="ECO:0000256" key="1">
    <source>
        <dbReference type="ARBA" id="ARBA00006964"/>
    </source>
</evidence>
<reference evidence="4 5" key="1">
    <citation type="submission" date="2022-10" db="EMBL/GenBank/DDBJ databases">
        <title>Kaistella sp. BT-6-1-3.</title>
        <authorList>
            <person name="Ai J."/>
            <person name="Deng Z."/>
        </authorList>
    </citation>
    <scope>NUCLEOTIDE SEQUENCE [LARGE SCALE GENOMIC DNA]</scope>
    <source>
        <strain evidence="4 5">BT6-1-3</strain>
    </source>
</reference>
<name>A0ABT3JNC8_9FLAO</name>
<dbReference type="InterPro" id="IPR002678">
    <property type="entry name" value="DUF34/NIF3"/>
</dbReference>
<dbReference type="InterPro" id="IPR017221">
    <property type="entry name" value="DUF34/NIF3_bac"/>
</dbReference>
<dbReference type="Gene3D" id="3.40.1390.30">
    <property type="entry name" value="NIF3 (NGG1p interacting factor 3)-like"/>
    <property type="match status" value="1"/>
</dbReference>
<dbReference type="EMBL" id="JAPCHZ010000004">
    <property type="protein sequence ID" value="MCW4452288.1"/>
    <property type="molecule type" value="Genomic_DNA"/>
</dbReference>
<evidence type="ECO:0000256" key="3">
    <source>
        <dbReference type="PIRNR" id="PIRNR037489"/>
    </source>
</evidence>
<comment type="caution">
    <text evidence="4">The sequence shown here is derived from an EMBL/GenBank/DDBJ whole genome shotgun (WGS) entry which is preliminary data.</text>
</comment>
<dbReference type="InterPro" id="IPR036069">
    <property type="entry name" value="DUF34/NIF3_sf"/>
</dbReference>
<organism evidence="4 5">
    <name type="scientific">Kaistella yananensis</name>
    <dbReference type="NCBI Taxonomy" id="2989820"/>
    <lineage>
        <taxon>Bacteria</taxon>
        <taxon>Pseudomonadati</taxon>
        <taxon>Bacteroidota</taxon>
        <taxon>Flavobacteriia</taxon>
        <taxon>Flavobacteriales</taxon>
        <taxon>Weeksellaceae</taxon>
        <taxon>Chryseobacterium group</taxon>
        <taxon>Kaistella</taxon>
    </lineage>
</organism>
<proteinExistence type="inferred from homology"/>
<evidence type="ECO:0000256" key="2">
    <source>
        <dbReference type="ARBA" id="ARBA00022723"/>
    </source>
</evidence>
<dbReference type="Proteomes" id="UP001209107">
    <property type="component" value="Unassembled WGS sequence"/>
</dbReference>
<accession>A0ABT3JNC8</accession>
<sequence>MTVKEMVSEIEKKIALKQAEDFDNVGLLCGNLQRNVTGILVCHDALEQVIDEAVSKKVNFIVTFHPIIFSGLKSITGKNYVERAVLKAMENKIAIYAIHTAFDNDYFGVNFRICEELGLKNQKILIPKTQNLRKLEVYVPNNYREAVKNALFKAGAGNIGFYDECSFTVQGKGTFRPIEGSNPFSGIQNIRENADEQMVSVIFEHYKQHQMMAALKNAHPYEEVAYQIITLENENQYSGLGRFGDLKIEMDETDFLKFVKEKFSLKMIRHSQLNNKKIKSVGVLGGSGASGIKAALSQNCDAYLTGDVKYHEFFQNEGKMLICDIGHFESEQFVTQQLIEILSEIFPKFAVSKSVENTNPVNYFL</sequence>
<dbReference type="NCBIfam" id="TIGR00486">
    <property type="entry name" value="YbgI_SA1388"/>
    <property type="match status" value="1"/>
</dbReference>
<dbReference type="Gene3D" id="3.30.70.120">
    <property type="match status" value="1"/>
</dbReference>
<dbReference type="Pfam" id="PF01784">
    <property type="entry name" value="DUF34_NIF3"/>
    <property type="match status" value="1"/>
</dbReference>
<dbReference type="InterPro" id="IPR015867">
    <property type="entry name" value="N-reg_PII/ATP_PRibTrfase_C"/>
</dbReference>